<dbReference type="AlphaFoldDB" id="A0A1I5F606"/>
<keyword evidence="3" id="KW-0963">Cytoplasm</keyword>
<dbReference type="Pfam" id="PF01774">
    <property type="entry name" value="UreD"/>
    <property type="match status" value="1"/>
</dbReference>
<dbReference type="STRING" id="455193.SAMN05421805_110198"/>
<proteinExistence type="inferred from homology"/>
<dbReference type="EMBL" id="RBXX01000002">
    <property type="protein sequence ID" value="RKT83698.1"/>
    <property type="molecule type" value="Genomic_DNA"/>
</dbReference>
<dbReference type="HAMAP" id="MF_01384">
    <property type="entry name" value="UreD"/>
    <property type="match status" value="1"/>
</dbReference>
<reference evidence="4 7" key="2">
    <citation type="submission" date="2018-10" db="EMBL/GenBank/DDBJ databases">
        <title>Sequencing the genomes of 1000 actinobacteria strains.</title>
        <authorList>
            <person name="Klenk H.-P."/>
        </authorList>
    </citation>
    <scope>NUCLEOTIDE SEQUENCE [LARGE SCALE GENOMIC DNA]</scope>
    <source>
        <strain evidence="4 7">DSM 45119</strain>
    </source>
</reference>
<evidence type="ECO:0000313" key="4">
    <source>
        <dbReference type="EMBL" id="RKT83698.1"/>
    </source>
</evidence>
<name>A0A1I5F606_9PSEU</name>
<keyword evidence="2 3" id="KW-0143">Chaperone</keyword>
<sequence>MRASALLSVELGRGGRSVVRELRSQAPMTMVPRRAAATSTDGTAVVHLVGSAATPVGGDLVDLRVHVGPGARLLLRGTAATVALPGQHAGRSRSTVHIEVAEGGTVEYLPEATVITARADHEAEMTISLGEGARARCRETLVLGRYGERSGLLTTTTHVVRGGTPLLRQRLDIGDERLTASSGYLAGARVLATETVVWNSDPVEPSSGQWWSLAPLAADGALATAVGDDAVIAERRLAEAVSHHPDAKELEVRSW</sequence>
<evidence type="ECO:0000256" key="1">
    <source>
        <dbReference type="ARBA" id="ARBA00007177"/>
    </source>
</evidence>
<dbReference type="PANTHER" id="PTHR33643:SF1">
    <property type="entry name" value="UREASE ACCESSORY PROTEIN D"/>
    <property type="match status" value="1"/>
</dbReference>
<gene>
    <name evidence="3" type="primary">ureD</name>
    <name evidence="4" type="ORF">ATL45_1992</name>
    <name evidence="5" type="ORF">SAMN05421805_110198</name>
</gene>
<evidence type="ECO:0000256" key="2">
    <source>
        <dbReference type="ARBA" id="ARBA00023186"/>
    </source>
</evidence>
<dbReference type="GO" id="GO:0005737">
    <property type="term" value="C:cytoplasm"/>
    <property type="evidence" value="ECO:0007669"/>
    <property type="project" value="UniProtKB-SubCell"/>
</dbReference>
<dbReference type="Proteomes" id="UP000270697">
    <property type="component" value="Unassembled WGS sequence"/>
</dbReference>
<organism evidence="5 6">
    <name type="scientific">Saccharopolyspora antimicrobica</name>
    <dbReference type="NCBI Taxonomy" id="455193"/>
    <lineage>
        <taxon>Bacteria</taxon>
        <taxon>Bacillati</taxon>
        <taxon>Actinomycetota</taxon>
        <taxon>Actinomycetes</taxon>
        <taxon>Pseudonocardiales</taxon>
        <taxon>Pseudonocardiaceae</taxon>
        <taxon>Saccharopolyspora</taxon>
    </lineage>
</organism>
<dbReference type="InterPro" id="IPR002669">
    <property type="entry name" value="UreD"/>
</dbReference>
<dbReference type="GO" id="GO:0016151">
    <property type="term" value="F:nickel cation binding"/>
    <property type="evidence" value="ECO:0007669"/>
    <property type="project" value="UniProtKB-UniRule"/>
</dbReference>
<comment type="similarity">
    <text evidence="1 3">Belongs to the UreD family.</text>
</comment>
<evidence type="ECO:0000313" key="5">
    <source>
        <dbReference type="EMBL" id="SFO19172.1"/>
    </source>
</evidence>
<comment type="subcellular location">
    <subcellularLocation>
        <location evidence="3">Cytoplasm</location>
    </subcellularLocation>
</comment>
<dbReference type="OrthoDB" id="8677206at2"/>
<comment type="function">
    <text evidence="3">Required for maturation of urease via the functional incorporation of the urease nickel metallocenter.</text>
</comment>
<dbReference type="EMBL" id="FOUP01000010">
    <property type="protein sequence ID" value="SFO19172.1"/>
    <property type="molecule type" value="Genomic_DNA"/>
</dbReference>
<reference evidence="5 6" key="1">
    <citation type="submission" date="2016-10" db="EMBL/GenBank/DDBJ databases">
        <authorList>
            <person name="de Groot N.N."/>
        </authorList>
    </citation>
    <scope>NUCLEOTIDE SEQUENCE [LARGE SCALE GENOMIC DNA]</scope>
    <source>
        <strain evidence="5 6">CPCC 201259</strain>
    </source>
</reference>
<evidence type="ECO:0000313" key="6">
    <source>
        <dbReference type="Proteomes" id="UP000199398"/>
    </source>
</evidence>
<keyword evidence="7" id="KW-1185">Reference proteome</keyword>
<evidence type="ECO:0000256" key="3">
    <source>
        <dbReference type="HAMAP-Rule" id="MF_01384"/>
    </source>
</evidence>
<comment type="subunit">
    <text evidence="3">UreD, UreF and UreG form a complex that acts as a GTP-hydrolysis-dependent molecular chaperone, activating the urease apoprotein by helping to assemble the nickel containing metallocenter of UreC. The UreE protein probably delivers the nickel.</text>
</comment>
<keyword evidence="3" id="KW-0996">Nickel insertion</keyword>
<accession>A0A1I5F606</accession>
<protein>
    <recommendedName>
        <fullName evidence="3">Urease accessory protein UreD</fullName>
    </recommendedName>
</protein>
<dbReference type="RefSeq" id="WP_093155969.1">
    <property type="nucleotide sequence ID" value="NZ_FOUP01000010.1"/>
</dbReference>
<dbReference type="Proteomes" id="UP000199398">
    <property type="component" value="Unassembled WGS sequence"/>
</dbReference>
<evidence type="ECO:0000313" key="7">
    <source>
        <dbReference type="Proteomes" id="UP000270697"/>
    </source>
</evidence>
<dbReference type="PANTHER" id="PTHR33643">
    <property type="entry name" value="UREASE ACCESSORY PROTEIN D"/>
    <property type="match status" value="1"/>
</dbReference>